<evidence type="ECO:0000313" key="3">
    <source>
        <dbReference type="Proteomes" id="UP001619887"/>
    </source>
</evidence>
<gene>
    <name evidence="2" type="ORF">OYC64_008394</name>
</gene>
<comment type="caution">
    <text evidence="2">The sequence shown here is derived from an EMBL/GenBank/DDBJ whole genome shotgun (WGS) entry which is preliminary data.</text>
</comment>
<dbReference type="Proteomes" id="UP001619887">
    <property type="component" value="Unassembled WGS sequence"/>
</dbReference>
<evidence type="ECO:0000313" key="2">
    <source>
        <dbReference type="EMBL" id="KAL3048899.1"/>
    </source>
</evidence>
<organism evidence="2 3">
    <name type="scientific">Pagothenia borchgrevinki</name>
    <name type="common">Bald rockcod</name>
    <name type="synonym">Trematomus borchgrevinki</name>
    <dbReference type="NCBI Taxonomy" id="8213"/>
    <lineage>
        <taxon>Eukaryota</taxon>
        <taxon>Metazoa</taxon>
        <taxon>Chordata</taxon>
        <taxon>Craniata</taxon>
        <taxon>Vertebrata</taxon>
        <taxon>Euteleostomi</taxon>
        <taxon>Actinopterygii</taxon>
        <taxon>Neopterygii</taxon>
        <taxon>Teleostei</taxon>
        <taxon>Neoteleostei</taxon>
        <taxon>Acanthomorphata</taxon>
        <taxon>Eupercaria</taxon>
        <taxon>Perciformes</taxon>
        <taxon>Notothenioidei</taxon>
        <taxon>Nototheniidae</taxon>
        <taxon>Pagothenia</taxon>
    </lineage>
</organism>
<protein>
    <recommendedName>
        <fullName evidence="4">Extensin-like</fullName>
    </recommendedName>
</protein>
<reference evidence="2 3" key="2">
    <citation type="journal article" date="2024" name="G3 (Bethesda)">
        <title>The genome of the cryopelagic Antarctic bald notothen, Trematomus borchgrevinki.</title>
        <authorList>
            <person name="Rayamajhi N."/>
            <person name="Rivera-Colon A.G."/>
            <person name="Minhas B.F."/>
            <person name="Cheng C.C."/>
            <person name="Catchen J.M."/>
        </authorList>
    </citation>
    <scope>NUCLEOTIDE SEQUENCE [LARGE SCALE GENOMIC DNA]</scope>
    <source>
        <strain evidence="2">AGRC-2024</strain>
    </source>
</reference>
<dbReference type="EMBL" id="JBIYXZ010002082">
    <property type="protein sequence ID" value="KAL3048899.1"/>
    <property type="molecule type" value="Genomic_DNA"/>
</dbReference>
<name>A0ABD2G4J3_PAGBO</name>
<feature type="region of interest" description="Disordered" evidence="1">
    <location>
        <begin position="107"/>
        <end position="171"/>
    </location>
</feature>
<reference evidence="2 3" key="1">
    <citation type="journal article" date="2022" name="G3 (Bethesda)">
        <title>Evaluating Illumina-, Nanopore-, and PacBio-based genome assembly strategies with the bald notothen, Trematomus borchgrevinki.</title>
        <authorList>
            <person name="Rayamajhi N."/>
            <person name="Cheng C.C."/>
            <person name="Catchen J.M."/>
        </authorList>
    </citation>
    <scope>NUCLEOTIDE SEQUENCE [LARGE SCALE GENOMIC DNA]</scope>
    <source>
        <strain evidence="2">AGRC-2024</strain>
    </source>
</reference>
<evidence type="ECO:0008006" key="4">
    <source>
        <dbReference type="Google" id="ProtNLM"/>
    </source>
</evidence>
<dbReference type="AlphaFoldDB" id="A0ABD2G4J3"/>
<feature type="region of interest" description="Disordered" evidence="1">
    <location>
        <begin position="188"/>
        <end position="208"/>
    </location>
</feature>
<evidence type="ECO:0000256" key="1">
    <source>
        <dbReference type="SAM" id="MobiDB-lite"/>
    </source>
</evidence>
<keyword evidence="3" id="KW-1185">Reference proteome</keyword>
<proteinExistence type="predicted"/>
<feature type="compositionally biased region" description="Pro residues" evidence="1">
    <location>
        <begin position="155"/>
        <end position="170"/>
    </location>
</feature>
<sequence length="208" mass="23155">MIILQQHYKNTLHTPTPSPFNPLAFQIATGWARKRYGPRLTQETVTTVQNSLNSSPSHLPIPSPYPKTPHPIRGLYPNLIPYPDPKSFCPTQGSYSNLVLNPKPLQASQQSLREPPLPPYPKPKGLRSPQQSLWSPPLPPSPKPKDPSLITPIQESPPLPSPLLPSPPFLSPLERHTSFLKTLFLTAPLTPTQEHPLPSHPLFSSLER</sequence>
<accession>A0ABD2G4J3</accession>